<dbReference type="InterPro" id="IPR037523">
    <property type="entry name" value="VOC_core"/>
</dbReference>
<reference evidence="2" key="1">
    <citation type="submission" date="2021-04" db="EMBL/GenBank/DDBJ databases">
        <title>Sequencing of actinobacteria type strains.</title>
        <authorList>
            <person name="Nguyen G.-S."/>
            <person name="Wentzel A."/>
        </authorList>
    </citation>
    <scope>NUCLEOTIDE SEQUENCE</scope>
    <source>
        <strain evidence="2">DSM 42095</strain>
    </source>
</reference>
<dbReference type="PROSITE" id="PS51819">
    <property type="entry name" value="VOC"/>
    <property type="match status" value="2"/>
</dbReference>
<dbReference type="EMBL" id="JAGSMN010000048">
    <property type="protein sequence ID" value="MBR7671925.1"/>
    <property type="molecule type" value="Genomic_DNA"/>
</dbReference>
<dbReference type="InterPro" id="IPR041581">
    <property type="entry name" value="Glyoxalase_6"/>
</dbReference>
<feature type="domain" description="VOC" evidence="1">
    <location>
        <begin position="24"/>
        <end position="137"/>
    </location>
</feature>
<keyword evidence="3" id="KW-1185">Reference proteome</keyword>
<feature type="domain" description="VOC" evidence="1">
    <location>
        <begin position="151"/>
        <end position="273"/>
    </location>
</feature>
<accession>A0A8T4IJ38</accession>
<proteinExistence type="predicted"/>
<dbReference type="InterPro" id="IPR029068">
    <property type="entry name" value="Glyas_Bleomycin-R_OHBP_Dase"/>
</dbReference>
<protein>
    <submittedName>
        <fullName evidence="2">VOC family protein</fullName>
    </submittedName>
</protein>
<dbReference type="PANTHER" id="PTHR33993">
    <property type="entry name" value="GLYOXALASE-RELATED"/>
    <property type="match status" value="1"/>
</dbReference>
<dbReference type="SUPFAM" id="SSF54593">
    <property type="entry name" value="Glyoxalase/Bleomycin resistance protein/Dihydroxybiphenyl dioxygenase"/>
    <property type="match status" value="2"/>
</dbReference>
<sequence length="280" mass="30170">MAAHVGRHADRHLDRHVDRPREGAPCWADVMLADLEAGKRFYGGLFGWSFGEPVSGRDAYTLAYLDDGVVAGLFVKPDGRMPTVWNLYLATDDAKLTASRIREAGGQMLMEPMPVNGVGVNAVGADPEGAVFGLWQTRTQSGFEVRERPGAYIWAEVYARDKMTADAFYTEVFGYGMRDIDAGGGADFALWALEGDPVDDAHAVGGRCLIESTFAPRMPAQFLTYFAAADCDETARTAVRLGGRVLRGPEDSPYGRFAVLTDDQGASFAVLEPSSGEAAG</sequence>
<evidence type="ECO:0000313" key="2">
    <source>
        <dbReference type="EMBL" id="MBR7671925.1"/>
    </source>
</evidence>
<evidence type="ECO:0000313" key="3">
    <source>
        <dbReference type="Proteomes" id="UP000675554"/>
    </source>
</evidence>
<organism evidence="2 3">
    <name type="scientific">Streptomyces daliensis</name>
    <dbReference type="NCBI Taxonomy" id="299421"/>
    <lineage>
        <taxon>Bacteria</taxon>
        <taxon>Bacillati</taxon>
        <taxon>Actinomycetota</taxon>
        <taxon>Actinomycetes</taxon>
        <taxon>Kitasatosporales</taxon>
        <taxon>Streptomycetaceae</taxon>
        <taxon>Streptomyces</taxon>
    </lineage>
</organism>
<dbReference type="PANTHER" id="PTHR33993:SF10">
    <property type="entry name" value="CONSERVED PROTEIN"/>
    <property type="match status" value="1"/>
</dbReference>
<gene>
    <name evidence="2" type="ORF">KDA82_02490</name>
</gene>
<dbReference type="Proteomes" id="UP000675554">
    <property type="component" value="Unassembled WGS sequence"/>
</dbReference>
<dbReference type="Pfam" id="PF18029">
    <property type="entry name" value="Glyoxalase_6"/>
    <property type="match status" value="1"/>
</dbReference>
<comment type="caution">
    <text evidence="2">The sequence shown here is derived from an EMBL/GenBank/DDBJ whole genome shotgun (WGS) entry which is preliminary data.</text>
</comment>
<dbReference type="AlphaFoldDB" id="A0A8T4IJ38"/>
<dbReference type="InterPro" id="IPR052164">
    <property type="entry name" value="Anthracycline_SecMetBiosynth"/>
</dbReference>
<evidence type="ECO:0000259" key="1">
    <source>
        <dbReference type="PROSITE" id="PS51819"/>
    </source>
</evidence>
<dbReference type="Gene3D" id="3.10.180.10">
    <property type="entry name" value="2,3-Dihydroxybiphenyl 1,2-Dioxygenase, domain 1"/>
    <property type="match status" value="2"/>
</dbReference>
<name>A0A8T4IJ38_9ACTN</name>
<dbReference type="CDD" id="cd07247">
    <property type="entry name" value="SgaA_N_like"/>
    <property type="match status" value="2"/>
</dbReference>